<protein>
    <submittedName>
        <fullName evidence="1">Uncharacterized protein</fullName>
    </submittedName>
</protein>
<dbReference type="EMBL" id="LNQE01001553">
    <property type="protein sequence ID" value="KUG15503.1"/>
    <property type="molecule type" value="Genomic_DNA"/>
</dbReference>
<dbReference type="AlphaFoldDB" id="A0A0W8F3R9"/>
<reference evidence="1" key="1">
    <citation type="journal article" date="2015" name="Proc. Natl. Acad. Sci. U.S.A.">
        <title>Networks of energetic and metabolic interactions define dynamics in microbial communities.</title>
        <authorList>
            <person name="Embree M."/>
            <person name="Liu J.K."/>
            <person name="Al-Bassam M.M."/>
            <person name="Zengler K."/>
        </authorList>
    </citation>
    <scope>NUCLEOTIDE SEQUENCE</scope>
</reference>
<evidence type="ECO:0000313" key="1">
    <source>
        <dbReference type="EMBL" id="KUG15503.1"/>
    </source>
</evidence>
<comment type="caution">
    <text evidence="1">The sequence shown here is derived from an EMBL/GenBank/DDBJ whole genome shotgun (WGS) entry which is preliminary data.</text>
</comment>
<proteinExistence type="predicted"/>
<sequence length="54" mass="6120">MSDTRLDAIRNLKMTAIRRCEERIEKAGKGSTYRIEGPLPQFGVTSFLKARHGL</sequence>
<name>A0A0W8F3R9_9ZZZZ</name>
<organism evidence="1">
    <name type="scientific">hydrocarbon metagenome</name>
    <dbReference type="NCBI Taxonomy" id="938273"/>
    <lineage>
        <taxon>unclassified sequences</taxon>
        <taxon>metagenomes</taxon>
        <taxon>ecological metagenomes</taxon>
    </lineage>
</organism>
<accession>A0A0W8F3R9</accession>
<gene>
    <name evidence="1" type="ORF">ASZ90_014859</name>
</gene>